<sequence>MGLPGPETASPTQQEPTISPITQKLDSWNAMLSRGEEPSTTGRELLALFGAKRRGWRVVASIRDELFTRKLMTEPDFDEVWVDVPLRLKRPQAAPTSTTTPSTEAPSVNGSSADGKGETKADASAPPLSPLRKVTDPIRRISLLRSANKPVVSVPPSTSLKEAMTTMMLEGFSQLPVMQSQVSRECKGAVTWQSIATATALGKECRTVNDCMISVEVVEWDTPLLEAIQKVVASEFALVRGSDRSFQGIVTVADLSLQFGALSEPFFLLEQIENLLRTRIRESFTIEELRKAKHDVDALREVNDVSDLSFGEYVRLLEKPESWPKMRVAFAQGPFLAKLRNVGEVRNDIMHFDPEPLEDADIEMLRNVAVFLGKVVK</sequence>
<protein>
    <submittedName>
        <fullName evidence="4">CBS domain-containing protein</fullName>
    </submittedName>
</protein>
<proteinExistence type="predicted"/>
<dbReference type="InterPro" id="IPR000644">
    <property type="entry name" value="CBS_dom"/>
</dbReference>
<evidence type="ECO:0000313" key="5">
    <source>
        <dbReference type="Proteomes" id="UP000273405"/>
    </source>
</evidence>
<dbReference type="InterPro" id="IPR046342">
    <property type="entry name" value="CBS_dom_sf"/>
</dbReference>
<feature type="compositionally biased region" description="Low complexity" evidence="2">
    <location>
        <begin position="93"/>
        <end position="107"/>
    </location>
</feature>
<evidence type="ECO:0000256" key="2">
    <source>
        <dbReference type="SAM" id="MobiDB-lite"/>
    </source>
</evidence>
<dbReference type="Gene3D" id="3.10.580.10">
    <property type="entry name" value="CBS-domain"/>
    <property type="match status" value="1"/>
</dbReference>
<dbReference type="Pfam" id="PF00571">
    <property type="entry name" value="CBS"/>
    <property type="match status" value="1"/>
</dbReference>
<keyword evidence="1" id="KW-0129">CBS domain</keyword>
<gene>
    <name evidence="4" type="ORF">D7X12_40080</name>
</gene>
<comment type="caution">
    <text evidence="4">The sequence shown here is derived from an EMBL/GenBank/DDBJ whole genome shotgun (WGS) entry which is preliminary data.</text>
</comment>
<dbReference type="RefSeq" id="WP_120630397.1">
    <property type="nucleotide sequence ID" value="NZ_RAWG01000525.1"/>
</dbReference>
<evidence type="ECO:0000313" key="4">
    <source>
        <dbReference type="EMBL" id="RKH28675.1"/>
    </source>
</evidence>
<dbReference type="Proteomes" id="UP000273405">
    <property type="component" value="Unassembled WGS sequence"/>
</dbReference>
<dbReference type="EMBL" id="RAWG01000525">
    <property type="protein sequence ID" value="RKH28675.1"/>
    <property type="molecule type" value="Genomic_DNA"/>
</dbReference>
<feature type="region of interest" description="Disordered" evidence="2">
    <location>
        <begin position="1"/>
        <end position="21"/>
    </location>
</feature>
<dbReference type="PROSITE" id="PS51371">
    <property type="entry name" value="CBS"/>
    <property type="match status" value="1"/>
</dbReference>
<reference evidence="5" key="1">
    <citation type="submission" date="2018-09" db="EMBL/GenBank/DDBJ databases">
        <authorList>
            <person name="Livingstone P.G."/>
            <person name="Whitworth D.E."/>
        </authorList>
    </citation>
    <scope>NUCLEOTIDE SEQUENCE [LARGE SCALE GENOMIC DNA]</scope>
    <source>
        <strain evidence="5">CA040B</strain>
    </source>
</reference>
<dbReference type="OrthoDB" id="291940at2"/>
<feature type="compositionally biased region" description="Polar residues" evidence="2">
    <location>
        <begin position="9"/>
        <end position="21"/>
    </location>
</feature>
<evidence type="ECO:0000256" key="1">
    <source>
        <dbReference type="PROSITE-ProRule" id="PRU00703"/>
    </source>
</evidence>
<name>A0A3A8MIX8_9BACT</name>
<accession>A0A3A8MIX8</accession>
<feature type="region of interest" description="Disordered" evidence="2">
    <location>
        <begin position="92"/>
        <end position="132"/>
    </location>
</feature>
<keyword evidence="5" id="KW-1185">Reference proteome</keyword>
<organism evidence="4 5">
    <name type="scientific">Corallococcus sicarius</name>
    <dbReference type="NCBI Taxonomy" id="2316726"/>
    <lineage>
        <taxon>Bacteria</taxon>
        <taxon>Pseudomonadati</taxon>
        <taxon>Myxococcota</taxon>
        <taxon>Myxococcia</taxon>
        <taxon>Myxococcales</taxon>
        <taxon>Cystobacterineae</taxon>
        <taxon>Myxococcaceae</taxon>
        <taxon>Corallococcus</taxon>
    </lineage>
</organism>
<feature type="domain" description="CBS" evidence="3">
    <location>
        <begin position="147"/>
        <end position="208"/>
    </location>
</feature>
<dbReference type="SUPFAM" id="SSF54631">
    <property type="entry name" value="CBS-domain pair"/>
    <property type="match status" value="1"/>
</dbReference>
<dbReference type="SMART" id="SM00116">
    <property type="entry name" value="CBS"/>
    <property type="match status" value="2"/>
</dbReference>
<dbReference type="AlphaFoldDB" id="A0A3A8MIX8"/>
<evidence type="ECO:0000259" key="3">
    <source>
        <dbReference type="PROSITE" id="PS51371"/>
    </source>
</evidence>